<evidence type="ECO:0000313" key="5">
    <source>
        <dbReference type="EMBL" id="QQS82663.1"/>
    </source>
</evidence>
<dbReference type="RefSeq" id="WP_047132768.1">
    <property type="nucleotide sequence ID" value="NZ_CP015114.1"/>
</dbReference>
<dbReference type="PANTHER" id="PTHR43280:SF26">
    <property type="entry name" value="ARAC-FAMILY TRANSCRIPTIONAL REGULATOR"/>
    <property type="match status" value="1"/>
</dbReference>
<dbReference type="InterPro" id="IPR018060">
    <property type="entry name" value="HTH_AraC"/>
</dbReference>
<dbReference type="PROSITE" id="PS00041">
    <property type="entry name" value="HTH_ARAC_FAMILY_1"/>
    <property type="match status" value="1"/>
</dbReference>
<dbReference type="SUPFAM" id="SSF46689">
    <property type="entry name" value="Homeodomain-like"/>
    <property type="match status" value="1"/>
</dbReference>
<evidence type="ECO:0000259" key="4">
    <source>
        <dbReference type="PROSITE" id="PS01124"/>
    </source>
</evidence>
<sequence>MRSSIIELYTADSLPQSRCYDGILLLWPADSTAEIQHFTQMYTLSDQLHVINHNDLFQINKNEATMILYIASDWFIENGFSFYNYMFNTQLIHSIKDIKKCIATLMMYHLKETLTEEILTEQITKICSVLIEEAAVDRNYITSQLTPSVNNQYKDILEYIDSKLTLDSISKTFFTSKTALSARFQEIFNVGFKKYVETLRIGLSLEYLNATDDTISYISERVGFSHSSLYTKKFKQYFEMTPNIYRKLTKFQKNLNYLLKDYNIPLSEKKITSYILYLTEELRNWRDEKENIVYIDDLQPRFSPTRPFIMVIHIHKMSELKAILIERSYRDIFDFDKEVMLLIDISLEKIYRKLDSEEMLQLLNTIYHYQVSVSFTIKDKSDIDCIKNGLLHSERFLNHPVYNALKSPNPNISFTFCLQHESLKEIYVQMLRVQELDFKIDFNLDITNLFNNPEEFKTLETRLKRINFCYYFIDNEKLDYPYLEKEYDNLPIKQVAELSEIKTVMKEMDLDERRYILINLPNRNLINDDLSLLDSTPLMMYMFMQFYGTLYGIGVDLIQQPNSKTVYLYDKNNLKTTLYFLYQQLSDFKTFYFDEEKSYVITEDEERFAIMLYDWRVIENELYLTNQGSQLFSIGFKNNQLRKHYLVTREITDYRYGNINEIISPKLLERYNWSEYLKRKIKSVNNPRFEVDEHNFQKGAMRINIKFNSLQLISIYKKNR</sequence>
<accession>A0AB37H608</accession>
<keyword evidence="1" id="KW-0805">Transcription regulation</keyword>
<dbReference type="Pfam" id="PF12833">
    <property type="entry name" value="HTH_18"/>
    <property type="match status" value="1"/>
</dbReference>
<proteinExistence type="predicted"/>
<organism evidence="5 6">
    <name type="scientific">Staphylococcus condimenti</name>
    <dbReference type="NCBI Taxonomy" id="70255"/>
    <lineage>
        <taxon>Bacteria</taxon>
        <taxon>Bacillati</taxon>
        <taxon>Bacillota</taxon>
        <taxon>Bacilli</taxon>
        <taxon>Bacillales</taxon>
        <taxon>Staphylococcaceae</taxon>
        <taxon>Staphylococcus</taxon>
    </lineage>
</organism>
<dbReference type="SMART" id="SM00342">
    <property type="entry name" value="HTH_ARAC"/>
    <property type="match status" value="1"/>
</dbReference>
<dbReference type="KEGG" id="scv:A4G25_06110"/>
<evidence type="ECO:0000256" key="2">
    <source>
        <dbReference type="ARBA" id="ARBA00023125"/>
    </source>
</evidence>
<dbReference type="EMBL" id="CP068073">
    <property type="protein sequence ID" value="QQS82663.1"/>
    <property type="molecule type" value="Genomic_DNA"/>
</dbReference>
<dbReference type="Gene3D" id="1.10.10.60">
    <property type="entry name" value="Homeodomain-like"/>
    <property type="match status" value="1"/>
</dbReference>
<dbReference type="GO" id="GO:0003700">
    <property type="term" value="F:DNA-binding transcription factor activity"/>
    <property type="evidence" value="ECO:0007669"/>
    <property type="project" value="InterPro"/>
</dbReference>
<keyword evidence="2" id="KW-0238">DNA-binding</keyword>
<gene>
    <name evidence="5" type="ORF">I6J05_12420</name>
</gene>
<dbReference type="InterPro" id="IPR018062">
    <property type="entry name" value="HTH_AraC-typ_CS"/>
</dbReference>
<reference evidence="5 6" key="1">
    <citation type="submission" date="2021-01" db="EMBL/GenBank/DDBJ databases">
        <title>FDA dAtabase for Regulatory Grade micrObial Sequences (FDA-ARGOS): Supporting development and validation of Infectious Disease Dx tests.</title>
        <authorList>
            <person name="Sproer C."/>
            <person name="Gronow S."/>
            <person name="Severitt S."/>
            <person name="Schroder I."/>
            <person name="Tallon L."/>
            <person name="Sadzewicz L."/>
            <person name="Zhao X."/>
            <person name="Boylan J."/>
            <person name="Ott S."/>
            <person name="Bowen H."/>
            <person name="Vavikolanu K."/>
            <person name="Mehta A."/>
            <person name="Aluvathingal J."/>
            <person name="Nadendla S."/>
            <person name="Lowell S."/>
            <person name="Myers T."/>
            <person name="Yan Y."/>
            <person name="Sichtig H."/>
        </authorList>
    </citation>
    <scope>NUCLEOTIDE SEQUENCE [LARGE SCALE GENOMIC DNA]</scope>
    <source>
        <strain evidence="5 6">FDAARGOS_1148</strain>
    </source>
</reference>
<keyword evidence="6" id="KW-1185">Reference proteome</keyword>
<dbReference type="PROSITE" id="PS01124">
    <property type="entry name" value="HTH_ARAC_FAMILY_2"/>
    <property type="match status" value="1"/>
</dbReference>
<dbReference type="Proteomes" id="UP000595942">
    <property type="component" value="Chromosome"/>
</dbReference>
<dbReference type="GeneID" id="93727433"/>
<evidence type="ECO:0000256" key="1">
    <source>
        <dbReference type="ARBA" id="ARBA00023015"/>
    </source>
</evidence>
<feature type="domain" description="HTH araC/xylS-type" evidence="4">
    <location>
        <begin position="150"/>
        <end position="248"/>
    </location>
</feature>
<dbReference type="PANTHER" id="PTHR43280">
    <property type="entry name" value="ARAC-FAMILY TRANSCRIPTIONAL REGULATOR"/>
    <property type="match status" value="1"/>
</dbReference>
<name>A0AB37H608_9STAP</name>
<evidence type="ECO:0000313" key="6">
    <source>
        <dbReference type="Proteomes" id="UP000595942"/>
    </source>
</evidence>
<dbReference type="GO" id="GO:0043565">
    <property type="term" value="F:sequence-specific DNA binding"/>
    <property type="evidence" value="ECO:0007669"/>
    <property type="project" value="InterPro"/>
</dbReference>
<keyword evidence="3" id="KW-0804">Transcription</keyword>
<evidence type="ECO:0000256" key="3">
    <source>
        <dbReference type="ARBA" id="ARBA00023163"/>
    </source>
</evidence>
<protein>
    <submittedName>
        <fullName evidence="5">Helix-turn-helix transcriptional regulator</fullName>
    </submittedName>
</protein>
<dbReference type="AlphaFoldDB" id="A0AB37H608"/>
<dbReference type="InterPro" id="IPR009057">
    <property type="entry name" value="Homeodomain-like_sf"/>
</dbReference>